<dbReference type="InterPro" id="IPR017853">
    <property type="entry name" value="GH"/>
</dbReference>
<dbReference type="InterPro" id="IPR004193">
    <property type="entry name" value="Glyco_hydro_13_N"/>
</dbReference>
<dbReference type="Gene3D" id="2.60.40.1180">
    <property type="entry name" value="Golgi alpha-mannosidase II"/>
    <property type="match status" value="1"/>
</dbReference>
<accession>A0A6J7IEY9</accession>
<dbReference type="SUPFAM" id="SSF51011">
    <property type="entry name" value="Glycosyl hydrolase domain"/>
    <property type="match status" value="1"/>
</dbReference>
<dbReference type="InterPro" id="IPR011837">
    <property type="entry name" value="Glycogen_debranch_GlgX"/>
</dbReference>
<dbReference type="Gene3D" id="3.20.20.80">
    <property type="entry name" value="Glycosidases"/>
    <property type="match status" value="1"/>
</dbReference>
<name>A0A6J7IEY9_9ZZZZ</name>
<dbReference type="SUPFAM" id="SSF81296">
    <property type="entry name" value="E set domains"/>
    <property type="match status" value="1"/>
</dbReference>
<reference evidence="6" key="1">
    <citation type="submission" date="2020-05" db="EMBL/GenBank/DDBJ databases">
        <authorList>
            <person name="Chiriac C."/>
            <person name="Salcher M."/>
            <person name="Ghai R."/>
            <person name="Kavagutti S V."/>
        </authorList>
    </citation>
    <scope>NUCLEOTIDE SEQUENCE</scope>
</reference>
<dbReference type="InterPro" id="IPR044505">
    <property type="entry name" value="GlgX_Isoamylase_N_E_set"/>
</dbReference>
<dbReference type="GO" id="GO:0004135">
    <property type="term" value="F:amylo-alpha-1,6-glucosidase activity"/>
    <property type="evidence" value="ECO:0007669"/>
    <property type="project" value="InterPro"/>
</dbReference>
<dbReference type="CDD" id="cd11326">
    <property type="entry name" value="AmyAc_Glg_debranch"/>
    <property type="match status" value="1"/>
</dbReference>
<dbReference type="AlphaFoldDB" id="A0A6J7IEY9"/>
<comment type="similarity">
    <text evidence="1">Belongs to the glycosyl hydrolase 13 family.</text>
</comment>
<feature type="domain" description="Glycosyl hydrolase family 13 catalytic" evidence="5">
    <location>
        <begin position="179"/>
        <end position="579"/>
    </location>
</feature>
<dbReference type="Gene3D" id="2.60.40.10">
    <property type="entry name" value="Immunoglobulins"/>
    <property type="match status" value="1"/>
</dbReference>
<dbReference type="GO" id="GO:0005980">
    <property type="term" value="P:glycogen catabolic process"/>
    <property type="evidence" value="ECO:0007669"/>
    <property type="project" value="InterPro"/>
</dbReference>
<sequence>MATRHRALAQTGAPARHSSWDPLGVTPDGRGGANVALWAEGAESVDLCVFDDDGSERRIPITERVFNVFHAHIDDLPPGTRYGFRVHGPWHPETGQRWNPSKLLIDPYARAIEGEFRLDPAVFDHAGSNDLAMNGDDSAPFVPRSIVVDYEFDWKGDAHPRTPWGDTVIYEAHVKGLTQLHPDVPAHQRGTYAGIAHPCVIEHLRSLGVTAIELMPTHHFVDEIHLLELGLSNYWGYNSIGFFAPHAGYSSSGTRGEQVQEFKNMVKDLHSAGLEVILDVVYNHTAEGNQFGPTLSFRGIDNDDYYRLQPDARFYTDYTGCGNTLDVSKPHVLQLVMDSLRYWVTEMHVDGFRFDLASALARSFHDVDMLGSFMTTIQQDPILRRVKLIAEPWDVGPGGYQVGEFPPLWTEWNGKYRDCLRDFWRGSTGIEELGWRLTGSADLYASEGRRPYASINFITAHDGFTMHDLVSYEHKHNESNLEGNRDGTDDNRSRNYGVEGETDDPAINDVRGRQIRNLLATLALSTGVPMIAAGDEIGRTQMGNNNAYCQDNGISWIDWNLEPGQRSLLDFTRGVLRLRREHRAFRQRYFFDGRPMHEGGPKDLAWIGPDGLELSADAWNDDRARTLGMYVSGELHALTADGTHVRDDSFLVIFHAGEQEQGFVLPDGPYARSYRRVIDTMTGGTAESSHDEPAGTTITMAPHSLVVLRVSA</sequence>
<evidence type="ECO:0000259" key="5">
    <source>
        <dbReference type="SMART" id="SM00642"/>
    </source>
</evidence>
<dbReference type="PANTHER" id="PTHR43002">
    <property type="entry name" value="GLYCOGEN DEBRANCHING ENZYME"/>
    <property type="match status" value="1"/>
</dbReference>
<evidence type="ECO:0000256" key="3">
    <source>
        <dbReference type="ARBA" id="ARBA00023295"/>
    </source>
</evidence>
<organism evidence="6">
    <name type="scientific">freshwater metagenome</name>
    <dbReference type="NCBI Taxonomy" id="449393"/>
    <lineage>
        <taxon>unclassified sequences</taxon>
        <taxon>metagenomes</taxon>
        <taxon>ecological metagenomes</taxon>
    </lineage>
</organism>
<dbReference type="Pfam" id="PF02922">
    <property type="entry name" value="CBM_48"/>
    <property type="match status" value="1"/>
</dbReference>
<keyword evidence="3" id="KW-0326">Glycosidase</keyword>
<dbReference type="CDD" id="cd02856">
    <property type="entry name" value="E_set_GDE_Isoamylase_N"/>
    <property type="match status" value="1"/>
</dbReference>
<feature type="compositionally biased region" description="Basic and acidic residues" evidence="4">
    <location>
        <begin position="475"/>
        <end position="493"/>
    </location>
</feature>
<dbReference type="NCBIfam" id="TIGR02100">
    <property type="entry name" value="glgX_debranch"/>
    <property type="match status" value="1"/>
</dbReference>
<evidence type="ECO:0000256" key="1">
    <source>
        <dbReference type="ARBA" id="ARBA00008061"/>
    </source>
</evidence>
<dbReference type="SUPFAM" id="SSF51445">
    <property type="entry name" value="(Trans)glycosidases"/>
    <property type="match status" value="1"/>
</dbReference>
<feature type="region of interest" description="Disordered" evidence="4">
    <location>
        <begin position="1"/>
        <end position="23"/>
    </location>
</feature>
<dbReference type="InterPro" id="IPR006047">
    <property type="entry name" value="GH13_cat_dom"/>
</dbReference>
<dbReference type="InterPro" id="IPR013780">
    <property type="entry name" value="Glyco_hydro_b"/>
</dbReference>
<keyword evidence="2" id="KW-0378">Hydrolase</keyword>
<gene>
    <name evidence="6" type="ORF">UFOPK3772_00163</name>
</gene>
<dbReference type="SMART" id="SM00642">
    <property type="entry name" value="Aamy"/>
    <property type="match status" value="1"/>
</dbReference>
<evidence type="ECO:0000256" key="2">
    <source>
        <dbReference type="ARBA" id="ARBA00022801"/>
    </source>
</evidence>
<feature type="region of interest" description="Disordered" evidence="4">
    <location>
        <begin position="475"/>
        <end position="506"/>
    </location>
</feature>
<evidence type="ECO:0000313" key="6">
    <source>
        <dbReference type="EMBL" id="CAB4929519.1"/>
    </source>
</evidence>
<proteinExistence type="inferred from homology"/>
<dbReference type="EMBL" id="CAFBNE010000003">
    <property type="protein sequence ID" value="CAB4929519.1"/>
    <property type="molecule type" value="Genomic_DNA"/>
</dbReference>
<dbReference type="InterPro" id="IPR014756">
    <property type="entry name" value="Ig_E-set"/>
</dbReference>
<evidence type="ECO:0000256" key="4">
    <source>
        <dbReference type="SAM" id="MobiDB-lite"/>
    </source>
</evidence>
<protein>
    <submittedName>
        <fullName evidence="6">Unannotated protein</fullName>
    </submittedName>
</protein>
<dbReference type="InterPro" id="IPR013783">
    <property type="entry name" value="Ig-like_fold"/>
</dbReference>